<dbReference type="EMBL" id="UFWD01000001">
    <property type="protein sequence ID" value="SUY22230.1"/>
    <property type="molecule type" value="Genomic_DNA"/>
</dbReference>
<feature type="compositionally biased region" description="Polar residues" evidence="1">
    <location>
        <begin position="25"/>
        <end position="39"/>
    </location>
</feature>
<organism evidence="2">
    <name type="scientific">Clostridioides difficile</name>
    <name type="common">Peptoclostridium difficile</name>
    <dbReference type="NCBI Taxonomy" id="1496"/>
    <lineage>
        <taxon>Bacteria</taxon>
        <taxon>Bacillati</taxon>
        <taxon>Bacillota</taxon>
        <taxon>Clostridia</taxon>
        <taxon>Peptostreptococcales</taxon>
        <taxon>Peptostreptococcaceae</taxon>
        <taxon>Clostridioides</taxon>
    </lineage>
</organism>
<evidence type="ECO:0000313" key="2">
    <source>
        <dbReference type="EMBL" id="SUY22230.1"/>
    </source>
</evidence>
<proteinExistence type="predicted"/>
<name>A0A381I6Q0_CLODI</name>
<sequence length="39" mass="4618">MSILNLFRKNKNKNNIDFNEKSNKSKQTSNNTMTPFTRI</sequence>
<reference evidence="2" key="1">
    <citation type="submission" date="2018-06" db="EMBL/GenBank/DDBJ databases">
        <authorList>
            <consortium name="Pathogen Informatics"/>
            <person name="Doyle S."/>
        </authorList>
    </citation>
    <scope>NUCLEOTIDE SEQUENCE</scope>
    <source>
        <strain evidence="2">NCTC13307</strain>
    </source>
</reference>
<accession>A0A381I6Q0</accession>
<protein>
    <submittedName>
        <fullName evidence="2">Uncharacterized protein</fullName>
    </submittedName>
</protein>
<gene>
    <name evidence="2" type="ORF">NCTC13307_01093</name>
</gene>
<dbReference type="AlphaFoldDB" id="A0A381I6Q0"/>
<evidence type="ECO:0000256" key="1">
    <source>
        <dbReference type="SAM" id="MobiDB-lite"/>
    </source>
</evidence>
<feature type="region of interest" description="Disordered" evidence="1">
    <location>
        <begin position="1"/>
        <end position="39"/>
    </location>
</feature>